<comment type="caution">
    <text evidence="3">The sequence shown here is derived from an EMBL/GenBank/DDBJ whole genome shotgun (WGS) entry which is preliminary data.</text>
</comment>
<feature type="domain" description="Reverse transcriptase Ty1/copia-type" evidence="2">
    <location>
        <begin position="14"/>
        <end position="57"/>
    </location>
</feature>
<sequence length="400" mass="44063">MDSSSHPELGKIAILIVYVDDIILISDDSLEIERLKGLLARDFEIKDLGTLKYFLGLLGCRATETPIDSNLKLQLVKVEDVVDRDKFQCLIGRLISLSHTHPNIAFAVSMGHLRVKVYTDAAWAGSVTDRRSISRYCTFVGGNLVTWQSKKQNVIAWSSAKAKFRVVAHAVCEILWIKRLLEELRVTSSLPMKVFCNNKAAIAIAHNPVLHDRTKHVEADKQFIKEKLEGLICMPHIPTDEQVADILTKGLPKKQFDKPRKKNLGEGASAPRKEEILNKASSDEDMEGFLGRVESDPRGSAVMGMPSSPVTRGKGPNLLGNCGSMVAESLEVTPSLFQSTQQYIPSSSGFTNSLLNPSVPIPSPSTPLLPVSASQSLAPTENRSVNLLHQMWERAACEEL</sequence>
<protein>
    <submittedName>
        <fullName evidence="3">Retrovirus-related Pol polyprotein from transposon RE2</fullName>
    </submittedName>
</protein>
<proteinExistence type="predicted"/>
<dbReference type="Proteomes" id="UP000288805">
    <property type="component" value="Unassembled WGS sequence"/>
</dbReference>
<dbReference type="Pfam" id="PF07727">
    <property type="entry name" value="RVT_2"/>
    <property type="match status" value="1"/>
</dbReference>
<evidence type="ECO:0000313" key="4">
    <source>
        <dbReference type="Proteomes" id="UP000288805"/>
    </source>
</evidence>
<feature type="region of interest" description="Disordered" evidence="1">
    <location>
        <begin position="255"/>
        <end position="314"/>
    </location>
</feature>
<gene>
    <name evidence="3" type="primary">RE2_216</name>
    <name evidence="3" type="ORF">CK203_020087</name>
</gene>
<dbReference type="InterPro" id="IPR043502">
    <property type="entry name" value="DNA/RNA_pol_sf"/>
</dbReference>
<dbReference type="PANTHER" id="PTHR11439">
    <property type="entry name" value="GAG-POL-RELATED RETROTRANSPOSON"/>
    <property type="match status" value="1"/>
</dbReference>
<dbReference type="InterPro" id="IPR013103">
    <property type="entry name" value="RVT_2"/>
</dbReference>
<accession>A0A438J8K3</accession>
<dbReference type="PANTHER" id="PTHR11439:SF440">
    <property type="entry name" value="INTEGRASE CATALYTIC DOMAIN-CONTAINING PROTEIN"/>
    <property type="match status" value="1"/>
</dbReference>
<evidence type="ECO:0000256" key="1">
    <source>
        <dbReference type="SAM" id="MobiDB-lite"/>
    </source>
</evidence>
<dbReference type="EMBL" id="QGNW01000057">
    <property type="protein sequence ID" value="RVX05277.1"/>
    <property type="molecule type" value="Genomic_DNA"/>
</dbReference>
<name>A0A438J8K3_VITVI</name>
<dbReference type="SUPFAM" id="SSF56672">
    <property type="entry name" value="DNA/RNA polymerases"/>
    <property type="match status" value="1"/>
</dbReference>
<dbReference type="AlphaFoldDB" id="A0A438J8K3"/>
<organism evidence="3 4">
    <name type="scientific">Vitis vinifera</name>
    <name type="common">Grape</name>
    <dbReference type="NCBI Taxonomy" id="29760"/>
    <lineage>
        <taxon>Eukaryota</taxon>
        <taxon>Viridiplantae</taxon>
        <taxon>Streptophyta</taxon>
        <taxon>Embryophyta</taxon>
        <taxon>Tracheophyta</taxon>
        <taxon>Spermatophyta</taxon>
        <taxon>Magnoliopsida</taxon>
        <taxon>eudicotyledons</taxon>
        <taxon>Gunneridae</taxon>
        <taxon>Pentapetalae</taxon>
        <taxon>rosids</taxon>
        <taxon>Vitales</taxon>
        <taxon>Vitaceae</taxon>
        <taxon>Viteae</taxon>
        <taxon>Vitis</taxon>
    </lineage>
</organism>
<evidence type="ECO:0000259" key="2">
    <source>
        <dbReference type="Pfam" id="PF07727"/>
    </source>
</evidence>
<evidence type="ECO:0000313" key="3">
    <source>
        <dbReference type="EMBL" id="RVX05277.1"/>
    </source>
</evidence>
<reference evidence="3 4" key="1">
    <citation type="journal article" date="2018" name="PLoS Genet.">
        <title>Population sequencing reveals clonal diversity and ancestral inbreeding in the grapevine cultivar Chardonnay.</title>
        <authorList>
            <person name="Roach M.J."/>
            <person name="Johnson D.L."/>
            <person name="Bohlmann J."/>
            <person name="van Vuuren H.J."/>
            <person name="Jones S.J."/>
            <person name="Pretorius I.S."/>
            <person name="Schmidt S.A."/>
            <person name="Borneman A.R."/>
        </authorList>
    </citation>
    <scope>NUCLEOTIDE SEQUENCE [LARGE SCALE GENOMIC DNA]</scope>
    <source>
        <strain evidence="4">cv. Chardonnay</strain>
        <tissue evidence="3">Leaf</tissue>
    </source>
</reference>
<dbReference type="CDD" id="cd09272">
    <property type="entry name" value="RNase_HI_RT_Ty1"/>
    <property type="match status" value="1"/>
</dbReference>